<dbReference type="AlphaFoldDB" id="A0A4Z1FC23"/>
<evidence type="ECO:0000313" key="3">
    <source>
        <dbReference type="Proteomes" id="UP000297910"/>
    </source>
</evidence>
<name>A0A4Z1FC23_9HELO</name>
<reference evidence="2 3" key="1">
    <citation type="submission" date="2017-12" db="EMBL/GenBank/DDBJ databases">
        <title>Comparative genomics of Botrytis spp.</title>
        <authorList>
            <person name="Valero-Jimenez C.A."/>
            <person name="Tapia P."/>
            <person name="Veloso J."/>
            <person name="Silva-Moreno E."/>
            <person name="Staats M."/>
            <person name="Valdes J.H."/>
            <person name="Van Kan J.A.L."/>
        </authorList>
    </citation>
    <scope>NUCLEOTIDE SEQUENCE [LARGE SCALE GENOMIC DNA]</scope>
    <source>
        <strain evidence="2 3">Bp0003</strain>
    </source>
</reference>
<comment type="caution">
    <text evidence="2">The sequence shown here is derived from an EMBL/GenBank/DDBJ whole genome shotgun (WGS) entry which is preliminary data.</text>
</comment>
<organism evidence="2 3">
    <name type="scientific">Botrytis paeoniae</name>
    <dbReference type="NCBI Taxonomy" id="278948"/>
    <lineage>
        <taxon>Eukaryota</taxon>
        <taxon>Fungi</taxon>
        <taxon>Dikarya</taxon>
        <taxon>Ascomycota</taxon>
        <taxon>Pezizomycotina</taxon>
        <taxon>Leotiomycetes</taxon>
        <taxon>Helotiales</taxon>
        <taxon>Sclerotiniaceae</taxon>
        <taxon>Botrytis</taxon>
    </lineage>
</organism>
<evidence type="ECO:0000313" key="2">
    <source>
        <dbReference type="EMBL" id="TGO21028.1"/>
    </source>
</evidence>
<feature type="compositionally biased region" description="Pro residues" evidence="1">
    <location>
        <begin position="153"/>
        <end position="174"/>
    </location>
</feature>
<evidence type="ECO:0000256" key="1">
    <source>
        <dbReference type="SAM" id="MobiDB-lite"/>
    </source>
</evidence>
<feature type="region of interest" description="Disordered" evidence="1">
    <location>
        <begin position="138"/>
        <end position="185"/>
    </location>
</feature>
<keyword evidence="3" id="KW-1185">Reference proteome</keyword>
<protein>
    <submittedName>
        <fullName evidence="2">Uncharacterized protein</fullName>
    </submittedName>
</protein>
<proteinExistence type="predicted"/>
<accession>A0A4Z1FC23</accession>
<sequence length="185" mass="18678">MIVLGTGSYQNGLSSIAFPCSQGSGKGTSCPEVGKGAVAVTPGWPEGSIDETELAPNGTPGWNTGAVPFNGAGLPRPCNVGMITDGVRAPAAGLCANDTLPETVPAWPPPRAGSSPLPFGRASEPLAAPLVVRASPSPLPEALRFNPNSLPLAEPPRPQAAGEPPRPPPSPCVPPWNTLDITASP</sequence>
<dbReference type="Proteomes" id="UP000297910">
    <property type="component" value="Unassembled WGS sequence"/>
</dbReference>
<dbReference type="EMBL" id="PQXI01000246">
    <property type="protein sequence ID" value="TGO21028.1"/>
    <property type="molecule type" value="Genomic_DNA"/>
</dbReference>
<gene>
    <name evidence="2" type="ORF">BPAE_0247g00060</name>
</gene>